<name>A0A202BAG3_CHRVL</name>
<dbReference type="Gene3D" id="3.90.960.10">
    <property type="entry name" value="YbaK/aminoacyl-tRNA synthetase-associated domain"/>
    <property type="match status" value="1"/>
</dbReference>
<reference evidence="2 3" key="1">
    <citation type="submission" date="2017-05" db="EMBL/GenBank/DDBJ databases">
        <title>Chromobacterium violaceum GHPS1 isolated from Hydrocarbon polluted soil in French Guiana display an awesome secondary metabolite arsenal and a battery of drug and heavy-metal-resistance and detoxification of xenobiotics proteins.</title>
        <authorList>
            <person name="Belbahri L."/>
        </authorList>
    </citation>
    <scope>NUCLEOTIDE SEQUENCE [LARGE SCALE GENOMIC DNA]</scope>
    <source>
        <strain evidence="2 3">GHPS1</strain>
    </source>
</reference>
<dbReference type="InterPro" id="IPR036754">
    <property type="entry name" value="YbaK/aa-tRNA-synt-asso_dom_sf"/>
</dbReference>
<organism evidence="2 3">
    <name type="scientific">Chromobacterium violaceum</name>
    <dbReference type="NCBI Taxonomy" id="536"/>
    <lineage>
        <taxon>Bacteria</taxon>
        <taxon>Pseudomonadati</taxon>
        <taxon>Pseudomonadota</taxon>
        <taxon>Betaproteobacteria</taxon>
        <taxon>Neisseriales</taxon>
        <taxon>Chromobacteriaceae</taxon>
        <taxon>Chromobacterium</taxon>
    </lineage>
</organism>
<dbReference type="Proteomes" id="UP000196342">
    <property type="component" value="Unassembled WGS sequence"/>
</dbReference>
<dbReference type="GO" id="GO:0002161">
    <property type="term" value="F:aminoacyl-tRNA deacylase activity"/>
    <property type="evidence" value="ECO:0007669"/>
    <property type="project" value="InterPro"/>
</dbReference>
<comment type="caution">
    <text evidence="2">The sequence shown here is derived from an EMBL/GenBank/DDBJ whole genome shotgun (WGS) entry which is preliminary data.</text>
</comment>
<dbReference type="InterPro" id="IPR007214">
    <property type="entry name" value="YbaK/aa-tRNA-synth-assoc-dom"/>
</dbReference>
<dbReference type="CDD" id="cd04332">
    <property type="entry name" value="YbaK_like"/>
    <property type="match status" value="1"/>
</dbReference>
<dbReference type="SUPFAM" id="SSF55826">
    <property type="entry name" value="YbaK/ProRS associated domain"/>
    <property type="match status" value="1"/>
</dbReference>
<gene>
    <name evidence="2" type="ORF">CBW21_10290</name>
</gene>
<accession>A0A202BAG3</accession>
<dbReference type="AlphaFoldDB" id="A0A202BAG3"/>
<proteinExistence type="predicted"/>
<evidence type="ECO:0000313" key="3">
    <source>
        <dbReference type="Proteomes" id="UP000196342"/>
    </source>
</evidence>
<sequence length="155" mass="16750">MTEKTMAWNPQTFAALAVRHGGEVLEHDKPLRSAREGAAHFGIALAQTAPTLIVEADGDIFACILSGGRDGLDWAKLARLLGRSHARLADRRRVRDITGCDAGAVPLLGLDLPCAMDRLLLAHDFVYGGAGDPLRTLKISPRVLAELNRVSLWYG</sequence>
<dbReference type="EMBL" id="NHOO01000007">
    <property type="protein sequence ID" value="OVE48335.1"/>
    <property type="molecule type" value="Genomic_DNA"/>
</dbReference>
<dbReference type="Pfam" id="PF04073">
    <property type="entry name" value="tRNA_edit"/>
    <property type="match status" value="1"/>
</dbReference>
<feature type="domain" description="YbaK/aminoacyl-tRNA synthetase-associated" evidence="1">
    <location>
        <begin position="29"/>
        <end position="146"/>
    </location>
</feature>
<evidence type="ECO:0000259" key="1">
    <source>
        <dbReference type="Pfam" id="PF04073"/>
    </source>
</evidence>
<protein>
    <recommendedName>
        <fullName evidence="1">YbaK/aminoacyl-tRNA synthetase-associated domain-containing protein</fullName>
    </recommendedName>
</protein>
<keyword evidence="3" id="KW-1185">Reference proteome</keyword>
<evidence type="ECO:0000313" key="2">
    <source>
        <dbReference type="EMBL" id="OVE48335.1"/>
    </source>
</evidence>